<evidence type="ECO:0000259" key="8">
    <source>
        <dbReference type="PROSITE" id="PS50112"/>
    </source>
</evidence>
<dbReference type="InterPro" id="IPR004358">
    <property type="entry name" value="Sig_transdc_His_kin-like_C"/>
</dbReference>
<dbReference type="CDD" id="cd00082">
    <property type="entry name" value="HisKA"/>
    <property type="match status" value="1"/>
</dbReference>
<dbReference type="CDD" id="cd17546">
    <property type="entry name" value="REC_hyHK_CKI1_RcsC-like"/>
    <property type="match status" value="1"/>
</dbReference>
<dbReference type="Gene3D" id="3.30.450.20">
    <property type="entry name" value="PAS domain"/>
    <property type="match status" value="1"/>
</dbReference>
<dbReference type="InterPro" id="IPR005467">
    <property type="entry name" value="His_kinase_dom"/>
</dbReference>
<organism evidence="10 11">
    <name type="scientific">Pontibacter toksunensis</name>
    <dbReference type="NCBI Taxonomy" id="1332631"/>
    <lineage>
        <taxon>Bacteria</taxon>
        <taxon>Pseudomonadati</taxon>
        <taxon>Bacteroidota</taxon>
        <taxon>Cytophagia</taxon>
        <taxon>Cytophagales</taxon>
        <taxon>Hymenobacteraceae</taxon>
        <taxon>Pontibacter</taxon>
    </lineage>
</organism>
<keyword evidence="3 5" id="KW-0597">Phosphoprotein</keyword>
<evidence type="ECO:0000256" key="4">
    <source>
        <dbReference type="PROSITE-ProRule" id="PRU00110"/>
    </source>
</evidence>
<dbReference type="InterPro" id="IPR011006">
    <property type="entry name" value="CheY-like_superfamily"/>
</dbReference>
<evidence type="ECO:0000259" key="6">
    <source>
        <dbReference type="PROSITE" id="PS50109"/>
    </source>
</evidence>
<dbReference type="InterPro" id="IPR036641">
    <property type="entry name" value="HPT_dom_sf"/>
</dbReference>
<dbReference type="InterPro" id="IPR003661">
    <property type="entry name" value="HisK_dim/P_dom"/>
</dbReference>
<dbReference type="EMBL" id="JBHUOX010000007">
    <property type="protein sequence ID" value="MFD3000934.1"/>
    <property type="molecule type" value="Genomic_DNA"/>
</dbReference>
<evidence type="ECO:0000256" key="5">
    <source>
        <dbReference type="PROSITE-ProRule" id="PRU00169"/>
    </source>
</evidence>
<dbReference type="InterPro" id="IPR036097">
    <property type="entry name" value="HisK_dim/P_sf"/>
</dbReference>
<feature type="modified residue" description="4-aspartylphosphate" evidence="5">
    <location>
        <position position="421"/>
    </location>
</feature>
<name>A0ABW6BX19_9BACT</name>
<dbReference type="Gene3D" id="1.20.120.160">
    <property type="entry name" value="HPT domain"/>
    <property type="match status" value="1"/>
</dbReference>
<dbReference type="RefSeq" id="WP_377484505.1">
    <property type="nucleotide sequence ID" value="NZ_JBHUOX010000007.1"/>
</dbReference>
<dbReference type="EC" id="2.7.13.3" evidence="2"/>
<feature type="domain" description="HPt" evidence="9">
    <location>
        <begin position="522"/>
        <end position="620"/>
    </location>
</feature>
<evidence type="ECO:0000256" key="2">
    <source>
        <dbReference type="ARBA" id="ARBA00012438"/>
    </source>
</evidence>
<dbReference type="PANTHER" id="PTHR45339">
    <property type="entry name" value="HYBRID SIGNAL TRANSDUCTION HISTIDINE KINASE J"/>
    <property type="match status" value="1"/>
</dbReference>
<evidence type="ECO:0000259" key="7">
    <source>
        <dbReference type="PROSITE" id="PS50110"/>
    </source>
</evidence>
<dbReference type="Pfam" id="PF00512">
    <property type="entry name" value="HisKA"/>
    <property type="match status" value="1"/>
</dbReference>
<dbReference type="Gene3D" id="3.40.50.2300">
    <property type="match status" value="1"/>
</dbReference>
<dbReference type="SMART" id="SM00448">
    <property type="entry name" value="REC"/>
    <property type="match status" value="1"/>
</dbReference>
<feature type="modified residue" description="Phosphohistidine" evidence="4">
    <location>
        <position position="561"/>
    </location>
</feature>
<dbReference type="InterPro" id="IPR013656">
    <property type="entry name" value="PAS_4"/>
</dbReference>
<dbReference type="Pfam" id="PF00072">
    <property type="entry name" value="Response_reg"/>
    <property type="match status" value="1"/>
</dbReference>
<evidence type="ECO:0000256" key="3">
    <source>
        <dbReference type="ARBA" id="ARBA00022553"/>
    </source>
</evidence>
<evidence type="ECO:0000313" key="10">
    <source>
        <dbReference type="EMBL" id="MFD3000934.1"/>
    </source>
</evidence>
<evidence type="ECO:0000313" key="11">
    <source>
        <dbReference type="Proteomes" id="UP001597641"/>
    </source>
</evidence>
<accession>A0ABW6BX19</accession>
<dbReference type="PRINTS" id="PR00344">
    <property type="entry name" value="BCTRLSENSOR"/>
</dbReference>
<dbReference type="PROSITE" id="PS50894">
    <property type="entry name" value="HPT"/>
    <property type="match status" value="1"/>
</dbReference>
<dbReference type="Gene3D" id="1.10.287.130">
    <property type="match status" value="1"/>
</dbReference>
<dbReference type="Pfam" id="PF08448">
    <property type="entry name" value="PAS_4"/>
    <property type="match status" value="1"/>
</dbReference>
<gene>
    <name evidence="10" type="ORF">ACFS7Z_11215</name>
</gene>
<dbReference type="InterPro" id="IPR035965">
    <property type="entry name" value="PAS-like_dom_sf"/>
</dbReference>
<feature type="domain" description="PAS" evidence="8">
    <location>
        <begin position="1"/>
        <end position="72"/>
    </location>
</feature>
<proteinExistence type="predicted"/>
<dbReference type="PROSITE" id="PS50112">
    <property type="entry name" value="PAS"/>
    <property type="match status" value="1"/>
</dbReference>
<sequence>MEFTRQVIQTNPNPTYVKNENGRFILANDAFAELHGLTVDELLDKGTGVFDYSFERDLEVLQKNEPTSIEEYYKLKNGEKAWFKTTKKPFEQADGTRFLLSVSSNITLLKQAVQAAEDSAKAKENFLASISNEIRTPINAIIGIARVMRKGLLNQDQEGYLDTISSIAENLLVVPNDLLDITKLESGEVKLESVPFDVASVLSDAVKAMAYKTQGQNVSVRFTEPTETLPVVEGDPFRLSQVLVNLMNNAIKHTRQGEITVTVRHTKMSDDILTIECCVEDTGAVYMADKFRNISDILNKEQSITRLYGGTGLGLTISKKLLELQGGKLWLENRKGQGNCFYFSVPYTLSKKPIAYSKEDASIDPEKLSGLHILIAEDNHLNELLLCSQLQPLNVQTDVAYDGEQALAKANEKEYDLILMDIQMPKLDGIEATYRIRNKQNPNRHTPIIAFTANYQKIDRERYRLYGFTDTLLKPYGQSKLYNLILRYTGRNISSPTTPSQSLDKEATDLFDFSGLGNLKDDAMFIRKMQQMFIDTVPGQLNELTEAVENKDLETAAHIAHKLKSTFGNIRVKTATEEMKKIEEFAKNRSNFYEIQRLILSVREVINLVVEAFSEQLQATK</sequence>
<dbReference type="SUPFAM" id="SSF47226">
    <property type="entry name" value="Histidine-containing phosphotransfer domain, HPT domain"/>
    <property type="match status" value="1"/>
</dbReference>
<dbReference type="SMART" id="SM00388">
    <property type="entry name" value="HisKA"/>
    <property type="match status" value="1"/>
</dbReference>
<evidence type="ECO:0000259" key="9">
    <source>
        <dbReference type="PROSITE" id="PS50894"/>
    </source>
</evidence>
<dbReference type="InterPro" id="IPR000014">
    <property type="entry name" value="PAS"/>
</dbReference>
<reference evidence="11" key="1">
    <citation type="journal article" date="2019" name="Int. J. Syst. Evol. Microbiol.">
        <title>The Global Catalogue of Microorganisms (GCM) 10K type strain sequencing project: providing services to taxonomists for standard genome sequencing and annotation.</title>
        <authorList>
            <consortium name="The Broad Institute Genomics Platform"/>
            <consortium name="The Broad Institute Genome Sequencing Center for Infectious Disease"/>
            <person name="Wu L."/>
            <person name="Ma J."/>
        </authorList>
    </citation>
    <scope>NUCLEOTIDE SEQUENCE [LARGE SCALE GENOMIC DNA]</scope>
    <source>
        <strain evidence="11">KCTC 23984</strain>
    </source>
</reference>
<dbReference type="Pfam" id="PF02518">
    <property type="entry name" value="HATPase_c"/>
    <property type="match status" value="1"/>
</dbReference>
<dbReference type="InterPro" id="IPR036890">
    <property type="entry name" value="HATPase_C_sf"/>
</dbReference>
<dbReference type="SUPFAM" id="SSF55785">
    <property type="entry name" value="PYP-like sensor domain (PAS domain)"/>
    <property type="match status" value="1"/>
</dbReference>
<dbReference type="SMART" id="SM00091">
    <property type="entry name" value="PAS"/>
    <property type="match status" value="1"/>
</dbReference>
<feature type="domain" description="Histidine kinase" evidence="6">
    <location>
        <begin position="129"/>
        <end position="349"/>
    </location>
</feature>
<dbReference type="PANTHER" id="PTHR45339:SF5">
    <property type="entry name" value="HISTIDINE KINASE"/>
    <property type="match status" value="1"/>
</dbReference>
<dbReference type="Pfam" id="PF01627">
    <property type="entry name" value="Hpt"/>
    <property type="match status" value="1"/>
</dbReference>
<dbReference type="PROSITE" id="PS50110">
    <property type="entry name" value="RESPONSE_REGULATORY"/>
    <property type="match status" value="1"/>
</dbReference>
<protein>
    <recommendedName>
        <fullName evidence="2">histidine kinase</fullName>
        <ecNumber evidence="2">2.7.13.3</ecNumber>
    </recommendedName>
</protein>
<dbReference type="SUPFAM" id="SSF47384">
    <property type="entry name" value="Homodimeric domain of signal transducing histidine kinase"/>
    <property type="match status" value="1"/>
</dbReference>
<dbReference type="SUPFAM" id="SSF55874">
    <property type="entry name" value="ATPase domain of HSP90 chaperone/DNA topoisomerase II/histidine kinase"/>
    <property type="match status" value="1"/>
</dbReference>
<keyword evidence="11" id="KW-1185">Reference proteome</keyword>
<dbReference type="SUPFAM" id="SSF52172">
    <property type="entry name" value="CheY-like"/>
    <property type="match status" value="1"/>
</dbReference>
<dbReference type="NCBIfam" id="TIGR00229">
    <property type="entry name" value="sensory_box"/>
    <property type="match status" value="1"/>
</dbReference>
<dbReference type="InterPro" id="IPR003594">
    <property type="entry name" value="HATPase_dom"/>
</dbReference>
<dbReference type="Gene3D" id="3.30.565.10">
    <property type="entry name" value="Histidine kinase-like ATPase, C-terminal domain"/>
    <property type="match status" value="1"/>
</dbReference>
<dbReference type="CDD" id="cd00130">
    <property type="entry name" value="PAS"/>
    <property type="match status" value="1"/>
</dbReference>
<dbReference type="SMART" id="SM00387">
    <property type="entry name" value="HATPase_c"/>
    <property type="match status" value="1"/>
</dbReference>
<feature type="domain" description="Response regulatory" evidence="7">
    <location>
        <begin position="372"/>
        <end position="489"/>
    </location>
</feature>
<dbReference type="InterPro" id="IPR001789">
    <property type="entry name" value="Sig_transdc_resp-reg_receiver"/>
</dbReference>
<comment type="catalytic activity">
    <reaction evidence="1">
        <text>ATP + protein L-histidine = ADP + protein N-phospho-L-histidine.</text>
        <dbReference type="EC" id="2.7.13.3"/>
    </reaction>
</comment>
<dbReference type="InterPro" id="IPR008207">
    <property type="entry name" value="Sig_transdc_His_kin_Hpt_dom"/>
</dbReference>
<dbReference type="PROSITE" id="PS50109">
    <property type="entry name" value="HIS_KIN"/>
    <property type="match status" value="1"/>
</dbReference>
<comment type="caution">
    <text evidence="10">The sequence shown here is derived from an EMBL/GenBank/DDBJ whole genome shotgun (WGS) entry which is preliminary data.</text>
</comment>
<dbReference type="Proteomes" id="UP001597641">
    <property type="component" value="Unassembled WGS sequence"/>
</dbReference>
<evidence type="ECO:0000256" key="1">
    <source>
        <dbReference type="ARBA" id="ARBA00000085"/>
    </source>
</evidence>